<dbReference type="GO" id="GO:0005634">
    <property type="term" value="C:nucleus"/>
    <property type="evidence" value="ECO:0007669"/>
    <property type="project" value="UniProtKB-SubCell"/>
</dbReference>
<evidence type="ECO:0000313" key="5">
    <source>
        <dbReference type="EMBL" id="KAL3531402.1"/>
    </source>
</evidence>
<evidence type="ECO:0000256" key="1">
    <source>
        <dbReference type="ARBA" id="ARBA00004123"/>
    </source>
</evidence>
<feature type="domain" description="Homeobox" evidence="4">
    <location>
        <begin position="701"/>
        <end position="768"/>
    </location>
</feature>
<dbReference type="AlphaFoldDB" id="A0ABD3AJR4"/>
<organism evidence="5 6">
    <name type="scientific">Cinchona calisaya</name>
    <dbReference type="NCBI Taxonomy" id="153742"/>
    <lineage>
        <taxon>Eukaryota</taxon>
        <taxon>Viridiplantae</taxon>
        <taxon>Streptophyta</taxon>
        <taxon>Embryophyta</taxon>
        <taxon>Tracheophyta</taxon>
        <taxon>Spermatophyta</taxon>
        <taxon>Magnoliopsida</taxon>
        <taxon>eudicotyledons</taxon>
        <taxon>Gunneridae</taxon>
        <taxon>Pentapetalae</taxon>
        <taxon>asterids</taxon>
        <taxon>lamiids</taxon>
        <taxon>Gentianales</taxon>
        <taxon>Rubiaceae</taxon>
        <taxon>Cinchonoideae</taxon>
        <taxon>Cinchoneae</taxon>
        <taxon>Cinchona</taxon>
    </lineage>
</organism>
<name>A0ABD3AJR4_9GENT</name>
<dbReference type="InterPro" id="IPR056559">
    <property type="entry name" value="NDX_C"/>
</dbReference>
<sequence length="930" mass="103662">MRDSKVEVFCSPDPMSSSSRRNDPVLDLISAVKGLRRLTSQELGRLIRESENNVIQYTAENGLHVQIDADRLARHLALHLIGALVNWRWDEALFEYLLSGFQLLHSFWDLAPRPPKIEQILVEDVKVSEQILDLIFFLLSILASCRQEHHIANHGVLLHSTLVASSLYLLNACVSSQWQELTQFLVQHKKVDLFMDVAFAAVRIDIKFLQTILSAENTDFSTNSSVNAEETLYHLCHRCEASLQFLQSCCQQKLFRERLVKNKELCSKGGVLLLAQAVLDLNVSPSFVDSTVVLAAVSRMKSKVLSILLHLCEVESVSYLDEVASNPGTLNLAKYIAQEVLDLLKKMFGGDPKQPVVSSAKIYPKGQLQLNGMRLADILSDDSNFRSYITTYFTEVLTTIFSLPHGEFLSSWCSSELPVWEEDATLEYDPYAAAGWTLEFLSSPDSLYASNLASTFIPCNVPRASYAHQRTSLLVKVIANLHCFVPGICKEEKDLFLNKFFQCLQKEVPKFSHGISAVSDAEKAAIVNRNLSSLLSHAESLIPSFLNEDDVQLLRVFINEFNSLMVKPAGFGESRVKDAQSRGQLSRLVDAADLHDRNDTFKEDLLKTPAFHEADESNFRSNGLDRSGDSEKRTDVVKHKIDSEVVEKDAQNFDMSESDLSSIQGKNPINQIVDVEPPKDGGAVEVQGEEKMETVQNEEKHQRKRKRTIMNDKQIALIEKAIVDEPDMHRNATSLQLWADKLSDLGSEVTTSQLKNWLNNRKARMARVVRVLSEGDNPDKQGGSGNLPSHDSPSCALGDVYVPSTTKGNQTSGIGDAILKACTISLAAPHEIARSETVNLEPGQCVLLLDQNSKEIGKGRVYQVHGNWYGKNLRDLGTCVVDIIDLSIERLAKLPYPTEFTGSTFDQAEKGLGSMRVLWDSNKVAGLPSR</sequence>
<keyword evidence="2" id="KW-0238">DNA-binding</keyword>
<keyword evidence="2" id="KW-0539">Nucleus</keyword>
<gene>
    <name evidence="5" type="ORF">ACH5RR_010724</name>
</gene>
<comment type="caution">
    <text evidence="5">The sequence shown here is derived from an EMBL/GenBank/DDBJ whole genome shotgun (WGS) entry which is preliminary data.</text>
</comment>
<dbReference type="InterPro" id="IPR001356">
    <property type="entry name" value="HD"/>
</dbReference>
<accession>A0ABD3AJR4</accession>
<reference evidence="5 6" key="1">
    <citation type="submission" date="2024-11" db="EMBL/GenBank/DDBJ databases">
        <title>A near-complete genome assembly of Cinchona calisaya.</title>
        <authorList>
            <person name="Lian D.C."/>
            <person name="Zhao X.W."/>
            <person name="Wei L."/>
        </authorList>
    </citation>
    <scope>NUCLEOTIDE SEQUENCE [LARGE SCALE GENOMIC DNA]</scope>
    <source>
        <tissue evidence="5">Nenye</tissue>
    </source>
</reference>
<dbReference type="PANTHER" id="PTHR35743">
    <property type="entry name" value="NODULIN HOMEOBOX"/>
    <property type="match status" value="1"/>
</dbReference>
<dbReference type="InterPro" id="IPR056560">
    <property type="entry name" value="HTH_NDX"/>
</dbReference>
<proteinExistence type="predicted"/>
<dbReference type="Pfam" id="PF24679">
    <property type="entry name" value="Nodulin_C"/>
    <property type="match status" value="1"/>
</dbReference>
<dbReference type="InterPro" id="IPR057287">
    <property type="entry name" value="Ndx_N"/>
</dbReference>
<evidence type="ECO:0000259" key="4">
    <source>
        <dbReference type="PROSITE" id="PS50071"/>
    </source>
</evidence>
<comment type="subcellular location">
    <subcellularLocation>
        <location evidence="1 2">Nucleus</location>
    </subcellularLocation>
</comment>
<dbReference type="EMBL" id="JBJUIK010000004">
    <property type="protein sequence ID" value="KAL3531402.1"/>
    <property type="molecule type" value="Genomic_DNA"/>
</dbReference>
<evidence type="ECO:0000256" key="3">
    <source>
        <dbReference type="SAM" id="MobiDB-lite"/>
    </source>
</evidence>
<dbReference type="PROSITE" id="PS50071">
    <property type="entry name" value="HOMEOBOX_2"/>
    <property type="match status" value="1"/>
</dbReference>
<protein>
    <recommendedName>
        <fullName evidence="4">Homeobox domain-containing protein</fullName>
    </recommendedName>
</protein>
<evidence type="ECO:0000256" key="2">
    <source>
        <dbReference type="PROSITE-ProRule" id="PRU00108"/>
    </source>
</evidence>
<feature type="region of interest" description="Disordered" evidence="3">
    <location>
        <begin position="616"/>
        <end position="635"/>
    </location>
</feature>
<dbReference type="Pfam" id="PF24426">
    <property type="entry name" value="HTH_NDX"/>
    <property type="match status" value="1"/>
</dbReference>
<dbReference type="Proteomes" id="UP001630127">
    <property type="component" value="Unassembled WGS sequence"/>
</dbReference>
<keyword evidence="2" id="KW-0371">Homeobox</keyword>
<dbReference type="GO" id="GO:0003677">
    <property type="term" value="F:DNA binding"/>
    <property type="evidence" value="ECO:0007669"/>
    <property type="project" value="UniProtKB-UniRule"/>
</dbReference>
<keyword evidence="6" id="KW-1185">Reference proteome</keyword>
<evidence type="ECO:0000313" key="6">
    <source>
        <dbReference type="Proteomes" id="UP001630127"/>
    </source>
</evidence>
<dbReference type="InterPro" id="IPR039325">
    <property type="entry name" value="NDX"/>
</dbReference>
<dbReference type="PANTHER" id="PTHR35743:SF1">
    <property type="entry name" value="NODULIN HOMEOBOX"/>
    <property type="match status" value="1"/>
</dbReference>
<dbReference type="CDD" id="cd00086">
    <property type="entry name" value="homeodomain"/>
    <property type="match status" value="1"/>
</dbReference>
<dbReference type="Pfam" id="PF25246">
    <property type="entry name" value="Nodulin_N"/>
    <property type="match status" value="1"/>
</dbReference>
<feature type="DNA-binding region" description="Homeobox" evidence="2">
    <location>
        <begin position="703"/>
        <end position="769"/>
    </location>
</feature>
<feature type="compositionally biased region" description="Basic and acidic residues" evidence="3">
    <location>
        <begin position="626"/>
        <end position="635"/>
    </location>
</feature>